<protein>
    <submittedName>
        <fullName evidence="3">VanZ family protein</fullName>
    </submittedName>
</protein>
<gene>
    <name evidence="3" type="ORF">HF576_03100</name>
</gene>
<accession>A0ABX1KA10</accession>
<reference evidence="3 4" key="1">
    <citation type="submission" date="2020-04" db="EMBL/GenBank/DDBJ databases">
        <title>CFH 90308 Microbacterium sp.</title>
        <authorList>
            <person name="Nie G."/>
            <person name="Ming H."/>
            <person name="Xia T."/>
        </authorList>
    </citation>
    <scope>NUCLEOTIDE SEQUENCE [LARGE SCALE GENOMIC DNA]</scope>
    <source>
        <strain evidence="3 4">CFH 90308</strain>
    </source>
</reference>
<dbReference type="Proteomes" id="UP001429745">
    <property type="component" value="Unassembled WGS sequence"/>
</dbReference>
<feature type="transmembrane region" description="Helical" evidence="1">
    <location>
        <begin position="118"/>
        <end position="138"/>
    </location>
</feature>
<feature type="domain" description="VanZ-like" evidence="2">
    <location>
        <begin position="59"/>
        <end position="133"/>
    </location>
</feature>
<keyword evidence="1" id="KW-0812">Transmembrane</keyword>
<organism evidence="3 4">
    <name type="scientific">Microbacterium salsuginis</name>
    <dbReference type="NCBI Taxonomy" id="2722803"/>
    <lineage>
        <taxon>Bacteria</taxon>
        <taxon>Bacillati</taxon>
        <taxon>Actinomycetota</taxon>
        <taxon>Actinomycetes</taxon>
        <taxon>Micrococcales</taxon>
        <taxon>Microbacteriaceae</taxon>
        <taxon>Microbacterium</taxon>
    </lineage>
</organism>
<feature type="transmembrane region" description="Helical" evidence="1">
    <location>
        <begin position="65"/>
        <end position="82"/>
    </location>
</feature>
<evidence type="ECO:0000313" key="4">
    <source>
        <dbReference type="Proteomes" id="UP001429745"/>
    </source>
</evidence>
<name>A0ABX1KA10_9MICO</name>
<evidence type="ECO:0000256" key="1">
    <source>
        <dbReference type="SAM" id="Phobius"/>
    </source>
</evidence>
<dbReference type="Pfam" id="PF04892">
    <property type="entry name" value="VanZ"/>
    <property type="match status" value="1"/>
</dbReference>
<proteinExistence type="predicted"/>
<dbReference type="EMBL" id="JABACI010000001">
    <property type="protein sequence ID" value="NLP82823.1"/>
    <property type="molecule type" value="Genomic_DNA"/>
</dbReference>
<dbReference type="InterPro" id="IPR006976">
    <property type="entry name" value="VanZ-like"/>
</dbReference>
<feature type="transmembrane region" description="Helical" evidence="1">
    <location>
        <begin position="12"/>
        <end position="30"/>
    </location>
</feature>
<keyword evidence="1" id="KW-0472">Membrane</keyword>
<comment type="caution">
    <text evidence="3">The sequence shown here is derived from an EMBL/GenBank/DDBJ whole genome shotgun (WGS) entry which is preliminary data.</text>
</comment>
<feature type="transmembrane region" description="Helical" evidence="1">
    <location>
        <begin position="89"/>
        <end position="106"/>
    </location>
</feature>
<dbReference type="RefSeq" id="WP_168911298.1">
    <property type="nucleotide sequence ID" value="NZ_JABACI010000001.1"/>
</dbReference>
<keyword evidence="1" id="KW-1133">Transmembrane helix</keyword>
<evidence type="ECO:0000259" key="2">
    <source>
        <dbReference type="Pfam" id="PF04892"/>
    </source>
</evidence>
<sequence>MTDITTTRRPGIRLLVAGLVAAVITILTLAPPSIAAPARRAFMQVAVAVAEPVVRWIPAGDSEQVLNTLLFVPLGATIALLLSRRLWPIAILAGFALSASVEYAQASIPGRVPDPADVLWNTVGGAIGVLLVTVPRLIGAAVQRARRRSSAHVDARVSAGV</sequence>
<keyword evidence="4" id="KW-1185">Reference proteome</keyword>
<evidence type="ECO:0000313" key="3">
    <source>
        <dbReference type="EMBL" id="NLP82823.1"/>
    </source>
</evidence>